<dbReference type="NCBIfam" id="TIGR02009">
    <property type="entry name" value="PGMB-YQAB-SF"/>
    <property type="match status" value="1"/>
</dbReference>
<dbReference type="InterPro" id="IPR036412">
    <property type="entry name" value="HAD-like_sf"/>
</dbReference>
<dbReference type="InterPro" id="IPR051806">
    <property type="entry name" value="HAD-like_SPP"/>
</dbReference>
<sequence length="202" mass="22473">MDLSQYHALIFDMDGTLIDSMPAHVEAWRKTCEQYEIPFDANWFYALGGSPTIKTAQAINHQWEQHFDPQELADTKCQYFEDLDFKGEVIPETYQLLMAYKDTKKIAVGTGCRLMNAEPLLTETGIYPHLDALVTADDVENHKPDPDTFLEAAKRVGIAPAQCLVFEDTLLGQQAALAAGMDCMMVEDGKLGVLVKAPRGGE</sequence>
<dbReference type="NCBIfam" id="TIGR01509">
    <property type="entry name" value="HAD-SF-IA-v3"/>
    <property type="match status" value="1"/>
</dbReference>
<protein>
    <submittedName>
        <fullName evidence="2">Carotenoid dehydrogenase</fullName>
    </submittedName>
</protein>
<dbReference type="SFLD" id="SFLDS00003">
    <property type="entry name" value="Haloacid_Dehalogenase"/>
    <property type="match status" value="1"/>
</dbReference>
<dbReference type="CDD" id="cd07505">
    <property type="entry name" value="HAD_BPGM-like"/>
    <property type="match status" value="1"/>
</dbReference>
<dbReference type="InterPro" id="IPR041492">
    <property type="entry name" value="HAD_2"/>
</dbReference>
<dbReference type="AlphaFoldDB" id="A0A0J1GLH3"/>
<dbReference type="Pfam" id="PF13419">
    <property type="entry name" value="HAD_2"/>
    <property type="match status" value="1"/>
</dbReference>
<dbReference type="OrthoDB" id="9782449at2"/>
<dbReference type="Proteomes" id="UP000036426">
    <property type="component" value="Unassembled WGS sequence"/>
</dbReference>
<dbReference type="PATRIC" id="fig|754436.4.peg.2558"/>
<name>A0A0J1GLH3_9GAMM</name>
<dbReference type="RefSeq" id="WP_047874825.1">
    <property type="nucleotide sequence ID" value="NZ_BMYC01000004.1"/>
</dbReference>
<dbReference type="InterPro" id="IPR006439">
    <property type="entry name" value="HAD-SF_hydro_IA"/>
</dbReference>
<dbReference type="Gene3D" id="1.10.150.240">
    <property type="entry name" value="Putative phosphatase, domain 2"/>
    <property type="match status" value="1"/>
</dbReference>
<dbReference type="SFLD" id="SFLDG01129">
    <property type="entry name" value="C1.5:_HAD__Beta-PGM__Phosphata"/>
    <property type="match status" value="1"/>
</dbReference>
<evidence type="ECO:0000256" key="1">
    <source>
        <dbReference type="ARBA" id="ARBA00006171"/>
    </source>
</evidence>
<gene>
    <name evidence="2" type="ORF">ABT58_12055</name>
</gene>
<dbReference type="SUPFAM" id="SSF56784">
    <property type="entry name" value="HAD-like"/>
    <property type="match status" value="1"/>
</dbReference>
<organism evidence="2 3">
    <name type="scientific">Photobacterium aphoticum</name>
    <dbReference type="NCBI Taxonomy" id="754436"/>
    <lineage>
        <taxon>Bacteria</taxon>
        <taxon>Pseudomonadati</taxon>
        <taxon>Pseudomonadota</taxon>
        <taxon>Gammaproteobacteria</taxon>
        <taxon>Vibrionales</taxon>
        <taxon>Vibrionaceae</taxon>
        <taxon>Photobacterium</taxon>
    </lineage>
</organism>
<dbReference type="PANTHER" id="PTHR43481:SF4">
    <property type="entry name" value="GLYCEROL-1-PHOSPHATE PHOSPHOHYDROLASE 1-RELATED"/>
    <property type="match status" value="1"/>
</dbReference>
<proteinExistence type="inferred from homology"/>
<accession>A0A0J1GLH3</accession>
<dbReference type="PRINTS" id="PR00413">
    <property type="entry name" value="HADHALOGNASE"/>
</dbReference>
<dbReference type="PANTHER" id="PTHR43481">
    <property type="entry name" value="FRUCTOSE-1-PHOSPHATE PHOSPHATASE"/>
    <property type="match status" value="1"/>
</dbReference>
<dbReference type="SFLD" id="SFLDG01135">
    <property type="entry name" value="C1.5.6:_HAD__Beta-PGM__Phospha"/>
    <property type="match status" value="1"/>
</dbReference>
<dbReference type="InterPro" id="IPR023214">
    <property type="entry name" value="HAD_sf"/>
</dbReference>
<evidence type="ECO:0000313" key="2">
    <source>
        <dbReference type="EMBL" id="KLV00558.1"/>
    </source>
</evidence>
<comment type="similarity">
    <text evidence="1">Belongs to the HAD-like hydrolase superfamily. CbbY/CbbZ/Gph/YieH family.</text>
</comment>
<dbReference type="InterPro" id="IPR023198">
    <property type="entry name" value="PGP-like_dom2"/>
</dbReference>
<dbReference type="Gene3D" id="3.40.50.1000">
    <property type="entry name" value="HAD superfamily/HAD-like"/>
    <property type="match status" value="1"/>
</dbReference>
<evidence type="ECO:0000313" key="3">
    <source>
        <dbReference type="Proteomes" id="UP000036426"/>
    </source>
</evidence>
<dbReference type="InterPro" id="IPR010976">
    <property type="entry name" value="B-phosphoglucomutase_hydrolase"/>
</dbReference>
<keyword evidence="3" id="KW-1185">Reference proteome</keyword>
<comment type="caution">
    <text evidence="2">The sequence shown here is derived from an EMBL/GenBank/DDBJ whole genome shotgun (WGS) entry which is preliminary data.</text>
</comment>
<reference evidence="2 3" key="1">
    <citation type="submission" date="2015-05" db="EMBL/GenBank/DDBJ databases">
        <title>Photobacterium galathea sp. nov.</title>
        <authorList>
            <person name="Machado H."/>
            <person name="Gram L."/>
        </authorList>
    </citation>
    <scope>NUCLEOTIDE SEQUENCE [LARGE SCALE GENOMIC DNA]</scope>
    <source>
        <strain evidence="2 3">DSM 25995</strain>
    </source>
</reference>
<dbReference type="EMBL" id="LDOV01000022">
    <property type="protein sequence ID" value="KLV00558.1"/>
    <property type="molecule type" value="Genomic_DNA"/>
</dbReference>
<dbReference type="GO" id="GO:0050308">
    <property type="term" value="F:sugar-phosphatase activity"/>
    <property type="evidence" value="ECO:0007669"/>
    <property type="project" value="TreeGrafter"/>
</dbReference>